<reference evidence="3" key="1">
    <citation type="submission" date="2016-10" db="EMBL/GenBank/DDBJ databases">
        <authorList>
            <person name="Varghese N."/>
            <person name="Submissions S."/>
        </authorList>
    </citation>
    <scope>NUCLEOTIDE SEQUENCE [LARGE SCALE GENOMIC DNA]</scope>
    <source>
        <strain evidence="3">DSM 25751</strain>
    </source>
</reference>
<dbReference type="GO" id="GO:0005886">
    <property type="term" value="C:plasma membrane"/>
    <property type="evidence" value="ECO:0007669"/>
    <property type="project" value="TreeGrafter"/>
</dbReference>
<evidence type="ECO:0000313" key="2">
    <source>
        <dbReference type="EMBL" id="SEI85822.1"/>
    </source>
</evidence>
<keyword evidence="1" id="KW-0812">Transmembrane</keyword>
<proteinExistence type="predicted"/>
<dbReference type="PIRSF" id="PIRSF016789">
    <property type="entry name" value="DUF454"/>
    <property type="match status" value="1"/>
</dbReference>
<name>A0A1H6UD99_9LACT</name>
<gene>
    <name evidence="2" type="ORF">SAMN04488113_12611</name>
</gene>
<feature type="transmembrane region" description="Helical" evidence="1">
    <location>
        <begin position="9"/>
        <end position="31"/>
    </location>
</feature>
<dbReference type="STRING" id="1130080.SAMN04488113_12611"/>
<dbReference type="RefSeq" id="WP_091635313.1">
    <property type="nucleotide sequence ID" value="NZ_FNYW01000026.1"/>
</dbReference>
<feature type="transmembrane region" description="Helical" evidence="1">
    <location>
        <begin position="103"/>
        <end position="123"/>
    </location>
</feature>
<dbReference type="OrthoDB" id="345900at2"/>
<feature type="transmembrane region" description="Helical" evidence="1">
    <location>
        <begin position="80"/>
        <end position="97"/>
    </location>
</feature>
<dbReference type="Proteomes" id="UP000198564">
    <property type="component" value="Unassembled WGS sequence"/>
</dbReference>
<accession>A0A1H6UD99</accession>
<dbReference type="Pfam" id="PF04304">
    <property type="entry name" value="DUF454"/>
    <property type="match status" value="1"/>
</dbReference>
<dbReference type="PANTHER" id="PTHR35813">
    <property type="entry name" value="INNER MEMBRANE PROTEIN YBAN"/>
    <property type="match status" value="1"/>
</dbReference>
<sequence length="140" mass="16162">MKAARFKKIIYITLGSLSLAIGTLGMFLPILPTTPLLLLTGFFYLRSSKKMYHWLIHHPIFGAYIYSYIKFKAISMKTKVSAITILWLSIIFSIYLLDNIWLQLMLFTIASTVTLYISSLKTLSKAKLVEYKQHQATFRN</sequence>
<keyword evidence="1" id="KW-1133">Transmembrane helix</keyword>
<organism evidence="2 3">
    <name type="scientific">Alkalibacterium gilvum</name>
    <dbReference type="NCBI Taxonomy" id="1130080"/>
    <lineage>
        <taxon>Bacteria</taxon>
        <taxon>Bacillati</taxon>
        <taxon>Bacillota</taxon>
        <taxon>Bacilli</taxon>
        <taxon>Lactobacillales</taxon>
        <taxon>Carnobacteriaceae</taxon>
        <taxon>Alkalibacterium</taxon>
    </lineage>
</organism>
<protein>
    <recommendedName>
        <fullName evidence="4">DUF454 domain-containing protein</fullName>
    </recommendedName>
</protein>
<keyword evidence="1" id="KW-0472">Membrane</keyword>
<dbReference type="InterPro" id="IPR007401">
    <property type="entry name" value="DUF454"/>
</dbReference>
<feature type="transmembrane region" description="Helical" evidence="1">
    <location>
        <begin position="51"/>
        <end position="68"/>
    </location>
</feature>
<dbReference type="EMBL" id="FNYW01000026">
    <property type="protein sequence ID" value="SEI85822.1"/>
    <property type="molecule type" value="Genomic_DNA"/>
</dbReference>
<dbReference type="PANTHER" id="PTHR35813:SF1">
    <property type="entry name" value="INNER MEMBRANE PROTEIN YBAN"/>
    <property type="match status" value="1"/>
</dbReference>
<keyword evidence="3" id="KW-1185">Reference proteome</keyword>
<dbReference type="AlphaFoldDB" id="A0A1H6UD99"/>
<evidence type="ECO:0000256" key="1">
    <source>
        <dbReference type="SAM" id="Phobius"/>
    </source>
</evidence>
<evidence type="ECO:0008006" key="4">
    <source>
        <dbReference type="Google" id="ProtNLM"/>
    </source>
</evidence>
<evidence type="ECO:0000313" key="3">
    <source>
        <dbReference type="Proteomes" id="UP000198564"/>
    </source>
</evidence>